<comment type="pathway">
    <text evidence="10">Lipid metabolism; fatty acid biosynthesis.</text>
</comment>
<feature type="region of interest" description="ACP-binding" evidence="10">
    <location>
        <begin position="366"/>
        <end position="370"/>
    </location>
</feature>
<dbReference type="GO" id="GO:0006633">
    <property type="term" value="P:fatty acid biosynthetic process"/>
    <property type="evidence" value="ECO:0007669"/>
    <property type="project" value="UniProtKB-UniRule"/>
</dbReference>
<dbReference type="GO" id="GO:0044550">
    <property type="term" value="P:secondary metabolite biosynthetic process"/>
    <property type="evidence" value="ECO:0007669"/>
    <property type="project" value="TreeGrafter"/>
</dbReference>
<reference evidence="14 15" key="1">
    <citation type="submission" date="2019-02" db="EMBL/GenBank/DDBJ databases">
        <title>Deep-cultivation of Planctomycetes and their phenomic and genomic characterization uncovers novel biology.</title>
        <authorList>
            <person name="Wiegand S."/>
            <person name="Jogler M."/>
            <person name="Boedeker C."/>
            <person name="Pinto D."/>
            <person name="Vollmers J."/>
            <person name="Rivas-Marin E."/>
            <person name="Kohn T."/>
            <person name="Peeters S.H."/>
            <person name="Heuer A."/>
            <person name="Rast P."/>
            <person name="Oberbeckmann S."/>
            <person name="Bunk B."/>
            <person name="Jeske O."/>
            <person name="Meyerdierks A."/>
            <person name="Storesund J.E."/>
            <person name="Kallscheuer N."/>
            <person name="Luecker S."/>
            <person name="Lage O.M."/>
            <person name="Pohl T."/>
            <person name="Merkel B.J."/>
            <person name="Hornburger P."/>
            <person name="Mueller R.-W."/>
            <person name="Bruemmer F."/>
            <person name="Labrenz M."/>
            <person name="Spormann A.M."/>
            <person name="Op Den Camp H."/>
            <person name="Overmann J."/>
            <person name="Amann R."/>
            <person name="Jetten M.S.M."/>
            <person name="Mascher T."/>
            <person name="Medema M.H."/>
            <person name="Devos D.P."/>
            <person name="Kaster A.-K."/>
            <person name="Ovreas L."/>
            <person name="Rohde M."/>
            <person name="Galperin M.Y."/>
            <person name="Jogler C."/>
        </authorList>
    </citation>
    <scope>NUCLEOTIDE SEQUENCE [LARGE SCALE GENOMIC DNA]</scope>
    <source>
        <strain evidence="14 15">CA13</strain>
    </source>
</reference>
<keyword evidence="15" id="KW-1185">Reference proteome</keyword>
<keyword evidence="9 10" id="KW-0012">Acyltransferase</keyword>
<comment type="domain">
    <text evidence="10">The last Arg residue of the ACP-binding site is essential for the weak association between ACP/AcpP and FabH.</text>
</comment>
<evidence type="ECO:0000256" key="4">
    <source>
        <dbReference type="ARBA" id="ARBA00022679"/>
    </source>
</evidence>
<dbReference type="GO" id="GO:0004315">
    <property type="term" value="F:3-oxoacyl-[acyl-carrier-protein] synthase activity"/>
    <property type="evidence" value="ECO:0007669"/>
    <property type="project" value="InterPro"/>
</dbReference>
<dbReference type="AlphaFoldDB" id="A0A5C5YYX5"/>
<dbReference type="NCBIfam" id="NF006829">
    <property type="entry name" value="PRK09352.1"/>
    <property type="match status" value="1"/>
</dbReference>
<organism evidence="14 15">
    <name type="scientific">Novipirellula herctigrandis</name>
    <dbReference type="NCBI Taxonomy" id="2527986"/>
    <lineage>
        <taxon>Bacteria</taxon>
        <taxon>Pseudomonadati</taxon>
        <taxon>Planctomycetota</taxon>
        <taxon>Planctomycetia</taxon>
        <taxon>Pirellulales</taxon>
        <taxon>Pirellulaceae</taxon>
        <taxon>Novipirellula</taxon>
    </lineage>
</organism>
<evidence type="ECO:0000259" key="12">
    <source>
        <dbReference type="Pfam" id="PF08541"/>
    </source>
</evidence>
<dbReference type="SUPFAM" id="SSF53901">
    <property type="entry name" value="Thiolase-like"/>
    <property type="match status" value="1"/>
</dbReference>
<feature type="domain" description="Beta-ketoacyl-[acyl-carrier-protein] synthase III N-terminal" evidence="13">
    <location>
        <begin position="217"/>
        <end position="297"/>
    </location>
</feature>
<dbReference type="Pfam" id="PF08545">
    <property type="entry name" value="ACP_syn_III"/>
    <property type="match status" value="1"/>
</dbReference>
<dbReference type="InterPro" id="IPR004655">
    <property type="entry name" value="FabH"/>
</dbReference>
<dbReference type="PANTHER" id="PTHR34069">
    <property type="entry name" value="3-OXOACYL-[ACYL-CARRIER-PROTEIN] SYNTHASE 3"/>
    <property type="match status" value="1"/>
</dbReference>
<evidence type="ECO:0000256" key="9">
    <source>
        <dbReference type="ARBA" id="ARBA00023315"/>
    </source>
</evidence>
<evidence type="ECO:0000256" key="6">
    <source>
        <dbReference type="ARBA" id="ARBA00023098"/>
    </source>
</evidence>
<feature type="compositionally biased region" description="Polar residues" evidence="11">
    <location>
        <begin position="81"/>
        <end position="94"/>
    </location>
</feature>
<dbReference type="InterPro" id="IPR013747">
    <property type="entry name" value="ACP_syn_III_C"/>
</dbReference>
<evidence type="ECO:0000256" key="11">
    <source>
        <dbReference type="SAM" id="MobiDB-lite"/>
    </source>
</evidence>
<keyword evidence="3 10" id="KW-0444">Lipid biosynthesis</keyword>
<dbReference type="NCBIfam" id="TIGR00747">
    <property type="entry name" value="fabH"/>
    <property type="match status" value="1"/>
</dbReference>
<protein>
    <recommendedName>
        <fullName evidence="10">Beta-ketoacyl-[acyl-carrier-protein] synthase III</fullName>
        <shortName evidence="10">Beta-ketoacyl-ACP synthase III</shortName>
        <shortName evidence="10">KAS III</shortName>
        <ecNumber evidence="10">2.3.1.180</ecNumber>
    </recommendedName>
    <alternativeName>
        <fullName evidence="10">3-oxoacyl-[acyl-carrier-protein] synthase 3</fullName>
    </alternativeName>
    <alternativeName>
        <fullName evidence="10">3-oxoacyl-[acyl-carrier-protein] synthase III</fullName>
    </alternativeName>
</protein>
<proteinExistence type="inferred from homology"/>
<dbReference type="GO" id="GO:0005737">
    <property type="term" value="C:cytoplasm"/>
    <property type="evidence" value="ECO:0007669"/>
    <property type="project" value="UniProtKB-SubCell"/>
</dbReference>
<dbReference type="InterPro" id="IPR013751">
    <property type="entry name" value="ACP_syn_III_N"/>
</dbReference>
<comment type="catalytic activity">
    <reaction evidence="10">
        <text>malonyl-[ACP] + acetyl-CoA + H(+) = 3-oxobutanoyl-[ACP] + CO2 + CoA</text>
        <dbReference type="Rhea" id="RHEA:12080"/>
        <dbReference type="Rhea" id="RHEA-COMP:9623"/>
        <dbReference type="Rhea" id="RHEA-COMP:9625"/>
        <dbReference type="ChEBI" id="CHEBI:15378"/>
        <dbReference type="ChEBI" id="CHEBI:16526"/>
        <dbReference type="ChEBI" id="CHEBI:57287"/>
        <dbReference type="ChEBI" id="CHEBI:57288"/>
        <dbReference type="ChEBI" id="CHEBI:78449"/>
        <dbReference type="ChEBI" id="CHEBI:78450"/>
        <dbReference type="EC" id="2.3.1.180"/>
    </reaction>
</comment>
<keyword evidence="6 10" id="KW-0443">Lipid metabolism</keyword>
<dbReference type="CDD" id="cd00830">
    <property type="entry name" value="KAS_III"/>
    <property type="match status" value="1"/>
</dbReference>
<keyword evidence="5 10" id="KW-0276">Fatty acid metabolism</keyword>
<accession>A0A5C5YYX5</accession>
<dbReference type="UniPathway" id="UPA00094"/>
<feature type="domain" description="Beta-ketoacyl-[acyl-carrier-protein] synthase III C-terminal" evidence="12">
    <location>
        <begin position="349"/>
        <end position="438"/>
    </location>
</feature>
<name>A0A5C5YYX5_9BACT</name>
<evidence type="ECO:0000256" key="5">
    <source>
        <dbReference type="ARBA" id="ARBA00022832"/>
    </source>
</evidence>
<evidence type="ECO:0000259" key="13">
    <source>
        <dbReference type="Pfam" id="PF08545"/>
    </source>
</evidence>
<comment type="similarity">
    <text evidence="1 10">Belongs to the thiolase-like superfamily. FabH family.</text>
</comment>
<comment type="function">
    <text evidence="10">Catalyzes the condensation reaction of fatty acid synthesis by the addition to an acyl acceptor of two carbons from malonyl-ACP. Catalyzes the first condensation reaction which initiates fatty acid synthesis and may therefore play a role in governing the total rate of fatty acid production. Possesses both acetoacetyl-ACP synthase and acetyl transacylase activities. Its substrate specificity determines the biosynthesis of branched-chain and/or straight-chain of fatty acids.</text>
</comment>
<comment type="subunit">
    <text evidence="10">Homodimer.</text>
</comment>
<feature type="region of interest" description="Disordered" evidence="11">
    <location>
        <begin position="81"/>
        <end position="103"/>
    </location>
</feature>
<evidence type="ECO:0000256" key="2">
    <source>
        <dbReference type="ARBA" id="ARBA00022490"/>
    </source>
</evidence>
<keyword evidence="7 10" id="KW-0275">Fatty acid biosynthesis</keyword>
<dbReference type="EC" id="2.3.1.180" evidence="10"/>
<dbReference type="EMBL" id="SJPJ01000001">
    <property type="protein sequence ID" value="TWT79807.1"/>
    <property type="molecule type" value="Genomic_DNA"/>
</dbReference>
<dbReference type="GO" id="GO:0033818">
    <property type="term" value="F:beta-ketoacyl-acyl-carrier-protein synthase III activity"/>
    <property type="evidence" value="ECO:0007669"/>
    <property type="project" value="UniProtKB-UniRule"/>
</dbReference>
<evidence type="ECO:0000313" key="15">
    <source>
        <dbReference type="Proteomes" id="UP000315010"/>
    </source>
</evidence>
<evidence type="ECO:0000256" key="8">
    <source>
        <dbReference type="ARBA" id="ARBA00023268"/>
    </source>
</evidence>
<sequence length="438" mass="47136">MVTPEAWLRLCSVEKNTLPRQHLNLWGGPGRFWGCLTQLCSNSYTLDPLLRNCPKFKFPPDRMQSENCSFFPLKARMTDTNLVPGNTTRDASTTDLKEGHTSPIATRGRMGKIAGVQIAGIGTYVPEKIVTNEDLAALGCDSEWIIRRTGIKERRHAAPDQVTSDLAYEAALKTLKSAGRTADEVDLIIVATMTPDHPSPSTACYLQGRLGSVAPAMDVSAACAGFMYAMLTAGQFVATGNSKCALVVGSDLMSRSVDPKDVKTFPLFGDGAGAAILTPTEKTESSGILSYQLCSEGWGADLLRIPAGGTRRQLTPEAFGNGEHFLAMDGRGVFKWAVRVIDESIEQVLADANVTADELKLVVMHQANERIIDSAVAGLKLAPEKVLMNLDRYGNTSAASIPLVLDDAIAQGRLERGDLVLLCGFGAGLSWGTALMRW</sequence>
<dbReference type="Proteomes" id="UP000315010">
    <property type="component" value="Unassembled WGS sequence"/>
</dbReference>
<evidence type="ECO:0000313" key="14">
    <source>
        <dbReference type="EMBL" id="TWT79807.1"/>
    </source>
</evidence>
<comment type="subcellular location">
    <subcellularLocation>
        <location evidence="10">Cytoplasm</location>
    </subcellularLocation>
</comment>
<feature type="active site" evidence="10">
    <location>
        <position position="223"/>
    </location>
</feature>
<evidence type="ECO:0000256" key="3">
    <source>
        <dbReference type="ARBA" id="ARBA00022516"/>
    </source>
</evidence>
<comment type="caution">
    <text evidence="14">The sequence shown here is derived from an EMBL/GenBank/DDBJ whole genome shotgun (WGS) entry which is preliminary data.</text>
</comment>
<keyword evidence="4 10" id="KW-0808">Transferase</keyword>
<gene>
    <name evidence="14" type="primary">fabH_1</name>
    <name evidence="10" type="synonym">fabH</name>
    <name evidence="14" type="ORF">CA13_12140</name>
</gene>
<dbReference type="Gene3D" id="3.40.47.10">
    <property type="match status" value="1"/>
</dbReference>
<keyword evidence="2 10" id="KW-0963">Cytoplasm</keyword>
<evidence type="ECO:0000256" key="7">
    <source>
        <dbReference type="ARBA" id="ARBA00023160"/>
    </source>
</evidence>
<dbReference type="InterPro" id="IPR016039">
    <property type="entry name" value="Thiolase-like"/>
</dbReference>
<feature type="active site" evidence="10">
    <location>
        <position position="365"/>
    </location>
</feature>
<evidence type="ECO:0000256" key="10">
    <source>
        <dbReference type="HAMAP-Rule" id="MF_01815"/>
    </source>
</evidence>
<evidence type="ECO:0000256" key="1">
    <source>
        <dbReference type="ARBA" id="ARBA00008642"/>
    </source>
</evidence>
<dbReference type="HAMAP" id="MF_01815">
    <property type="entry name" value="FabH"/>
    <property type="match status" value="1"/>
</dbReference>
<dbReference type="Pfam" id="PF08541">
    <property type="entry name" value="ACP_syn_III_C"/>
    <property type="match status" value="1"/>
</dbReference>
<dbReference type="PANTHER" id="PTHR34069:SF2">
    <property type="entry name" value="BETA-KETOACYL-[ACYL-CARRIER-PROTEIN] SYNTHASE III"/>
    <property type="match status" value="1"/>
</dbReference>
<keyword evidence="8 10" id="KW-0511">Multifunctional enzyme</keyword>
<feature type="active site" evidence="10">
    <location>
        <position position="395"/>
    </location>
</feature>